<organism evidence="1 2">
    <name type="scientific">Weissella coleopterorum</name>
    <dbReference type="NCBI Taxonomy" id="2714949"/>
    <lineage>
        <taxon>Bacteria</taxon>
        <taxon>Bacillati</taxon>
        <taxon>Bacillota</taxon>
        <taxon>Bacilli</taxon>
        <taxon>Lactobacillales</taxon>
        <taxon>Lactobacillaceae</taxon>
        <taxon>Weissella</taxon>
    </lineage>
</organism>
<dbReference type="NCBIfam" id="TIGR01563">
    <property type="entry name" value="gp16_SPP1"/>
    <property type="match status" value="1"/>
</dbReference>
<accession>A0A6G8AXS0</accession>
<reference evidence="1 2" key="1">
    <citation type="submission" date="2020-03" db="EMBL/GenBank/DDBJ databases">
        <title>Weissella sp. nov., isolated from Cybister lewisianus.</title>
        <authorList>
            <person name="Hyun D.-W."/>
            <person name="Bae J.-W."/>
        </authorList>
    </citation>
    <scope>NUCLEOTIDE SEQUENCE [LARGE SCALE GENOMIC DNA]</scope>
    <source>
        <strain evidence="1 2">HDW19</strain>
    </source>
</reference>
<dbReference type="Pfam" id="PF05521">
    <property type="entry name" value="Phage_HCP"/>
    <property type="match status" value="1"/>
</dbReference>
<keyword evidence="2" id="KW-1185">Reference proteome</keyword>
<dbReference type="KEGG" id="wco:G7084_00080"/>
<gene>
    <name evidence="1" type="ORF">G7084_00080</name>
</gene>
<dbReference type="Gene3D" id="2.40.10.270">
    <property type="entry name" value="Bacteriophage SPP1 head-tail adaptor protein"/>
    <property type="match status" value="1"/>
</dbReference>
<dbReference type="InterPro" id="IPR038666">
    <property type="entry name" value="SSP1_head-tail_sf"/>
</dbReference>
<protein>
    <submittedName>
        <fullName evidence="1">Phage head closure protein</fullName>
    </submittedName>
</protein>
<name>A0A6G8AXS0_9LACO</name>
<evidence type="ECO:0000313" key="1">
    <source>
        <dbReference type="EMBL" id="QIL49858.1"/>
    </source>
</evidence>
<dbReference type="EMBL" id="CP049888">
    <property type="protein sequence ID" value="QIL49858.1"/>
    <property type="molecule type" value="Genomic_DNA"/>
</dbReference>
<proteinExistence type="predicted"/>
<dbReference type="RefSeq" id="WP_166008907.1">
    <property type="nucleotide sequence ID" value="NZ_CP049888.1"/>
</dbReference>
<sequence length="109" mass="12305">MKPSDFNKKAKFGMIKTVKNENTGSSKKEFVATCELWFAPKTRSLAMQYKLQGTDLESTREIIVRHNSSVDNSMVVQIGDDRYDVVNISSDDTNQTISYDYITLKKVGG</sequence>
<evidence type="ECO:0000313" key="2">
    <source>
        <dbReference type="Proteomes" id="UP000500741"/>
    </source>
</evidence>
<dbReference type="Proteomes" id="UP000500741">
    <property type="component" value="Chromosome"/>
</dbReference>
<dbReference type="AlphaFoldDB" id="A0A6G8AXS0"/>
<dbReference type="InterPro" id="IPR008767">
    <property type="entry name" value="Phage_SPP1_head-tail_adaptor"/>
</dbReference>